<dbReference type="AlphaFoldDB" id="A0A135LZ97"/>
<comment type="caution">
    <text evidence="2">The sequence shown here is derived from an EMBL/GenBank/DDBJ whole genome shotgun (WGS) entry which is preliminary data.</text>
</comment>
<sequence length="516" mass="58139">MPLLPKNDPLHPRWLLDTEKWTILEYQNIKEDVVKQGYGIISYTWGRWAKWVEQPPDLPSGLLWRVPLVTDLPLSLARTVVSSMKIRYVWWDWMCVPQEPLQDTPAKLRGELLKAKGEEVGKQMAIYKGAKKSIVWLHLTHWGKTSAIERLLMNQLQKKDLPSYLTAVTALISDMQKAESWLTSGWTLQEGVLLSETHLLDHGGATLHGSHFIHEGQAAVVNLTAGLTKFAIDIATAFLKLSVTQKGSDQDEVVQYIRASEKNYQFVAQFLSRLVRSGLIAYTKKSPLYILAGKFSRRFGVDKDECWALLGALELENVTPWYEATPGIDQVKSVFFESLLQKYQWSILLVAGASADNQKLARLPWHTKVTDGKHLPLGIYFDVNWKPKLPTLSWKRPAKPQDDAIHIQNKNGAPFAVVKLREKGSAECRRYEQLPTSDGADYIRVLSVKPLDHSSALFIPIADLESRSKTPGARYIEIIPTGTTSTGKFRGVIDIWATKDSLEEVSLTKLSMLSGV</sequence>
<evidence type="ECO:0000259" key="1">
    <source>
        <dbReference type="Pfam" id="PF06985"/>
    </source>
</evidence>
<proteinExistence type="predicted"/>
<dbReference type="Proteomes" id="UP000070168">
    <property type="component" value="Unassembled WGS sequence"/>
</dbReference>
<feature type="domain" description="Heterokaryon incompatibility" evidence="1">
    <location>
        <begin position="38"/>
        <end position="190"/>
    </location>
</feature>
<dbReference type="Pfam" id="PF06985">
    <property type="entry name" value="HET"/>
    <property type="match status" value="1"/>
</dbReference>
<protein>
    <submittedName>
        <fullName evidence="2">Heterokaryon incompatibility</fullName>
    </submittedName>
</protein>
<dbReference type="GeneID" id="63710438"/>
<evidence type="ECO:0000313" key="2">
    <source>
        <dbReference type="EMBL" id="KXG54280.1"/>
    </source>
</evidence>
<reference evidence="2 3" key="1">
    <citation type="journal article" date="2016" name="BMC Genomics">
        <title>Genome sequencing and secondary metabolism of the postharvest pathogen Penicillium griseofulvum.</title>
        <authorList>
            <person name="Banani H."/>
            <person name="Marcet-Houben M."/>
            <person name="Ballester A.R."/>
            <person name="Abbruscato P."/>
            <person name="Gonzalez-Candelas L."/>
            <person name="Gabaldon T."/>
            <person name="Spadaro D."/>
        </authorList>
    </citation>
    <scope>NUCLEOTIDE SEQUENCE [LARGE SCALE GENOMIC DNA]</scope>
    <source>
        <strain evidence="2 3">PG3</strain>
    </source>
</reference>
<accession>A0A135LZ97</accession>
<evidence type="ECO:0000313" key="3">
    <source>
        <dbReference type="Proteomes" id="UP000070168"/>
    </source>
</evidence>
<gene>
    <name evidence="2" type="ORF">PGRI_074240</name>
</gene>
<dbReference type="EMBL" id="LHQR01000013">
    <property type="protein sequence ID" value="KXG54280.1"/>
    <property type="molecule type" value="Genomic_DNA"/>
</dbReference>
<name>A0A135LZ97_PENPA</name>
<keyword evidence="3" id="KW-1185">Reference proteome</keyword>
<dbReference type="RefSeq" id="XP_040652815.1">
    <property type="nucleotide sequence ID" value="XM_040795138.1"/>
</dbReference>
<dbReference type="InterPro" id="IPR010730">
    <property type="entry name" value="HET"/>
</dbReference>
<dbReference type="OrthoDB" id="2157530at2759"/>
<organism evidence="2 3">
    <name type="scientific">Penicillium patulum</name>
    <name type="common">Penicillium griseofulvum</name>
    <dbReference type="NCBI Taxonomy" id="5078"/>
    <lineage>
        <taxon>Eukaryota</taxon>
        <taxon>Fungi</taxon>
        <taxon>Dikarya</taxon>
        <taxon>Ascomycota</taxon>
        <taxon>Pezizomycotina</taxon>
        <taxon>Eurotiomycetes</taxon>
        <taxon>Eurotiomycetidae</taxon>
        <taxon>Eurotiales</taxon>
        <taxon>Aspergillaceae</taxon>
        <taxon>Penicillium</taxon>
    </lineage>
</organism>
<dbReference type="STRING" id="5078.A0A135LZ97"/>
<dbReference type="OMA" id="RYVWWDW"/>